<dbReference type="Pfam" id="PF02133">
    <property type="entry name" value="Transp_cyt_pur"/>
    <property type="match status" value="1"/>
</dbReference>
<evidence type="ECO:0000313" key="7">
    <source>
        <dbReference type="Proteomes" id="UP000229055"/>
    </source>
</evidence>
<dbReference type="RefSeq" id="WP_100096491.1">
    <property type="nucleotide sequence ID" value="NZ_CP017613.1"/>
</dbReference>
<keyword evidence="5" id="KW-0472">Membrane</keyword>
<keyword evidence="3" id="KW-0812">Transmembrane</keyword>
<proteinExistence type="inferred from homology"/>
<evidence type="ECO:0000256" key="3">
    <source>
        <dbReference type="ARBA" id="ARBA00022692"/>
    </source>
</evidence>
<evidence type="ECO:0000256" key="4">
    <source>
        <dbReference type="ARBA" id="ARBA00022989"/>
    </source>
</evidence>
<comment type="similarity">
    <text evidence="2">Belongs to the purine-cytosine permease (2.A.39) family.</text>
</comment>
<dbReference type="GO" id="GO:0015209">
    <property type="term" value="F:cytosine transmembrane transporter activity"/>
    <property type="evidence" value="ECO:0007669"/>
    <property type="project" value="InterPro"/>
</dbReference>
<name>A0A2D3TDL8_9ENTR</name>
<evidence type="ECO:0000313" key="6">
    <source>
        <dbReference type="EMBL" id="ATW33784.1"/>
    </source>
</evidence>
<dbReference type="PANTHER" id="PTHR30569:SF0">
    <property type="entry name" value="CYTOSINE PERMEASE"/>
    <property type="match status" value="1"/>
</dbReference>
<comment type="subcellular location">
    <subcellularLocation>
        <location evidence="1">Membrane</location>
        <topology evidence="1">Multi-pass membrane protein</topology>
    </subcellularLocation>
</comment>
<dbReference type="GO" id="GO:0005886">
    <property type="term" value="C:plasma membrane"/>
    <property type="evidence" value="ECO:0007669"/>
    <property type="project" value="TreeGrafter"/>
</dbReference>
<dbReference type="AlphaFoldDB" id="A0A2D3TDL8"/>
<dbReference type="Gene3D" id="1.10.4160.10">
    <property type="entry name" value="Hydantoin permease"/>
    <property type="match status" value="1"/>
</dbReference>
<accession>A0A2D3TDL8</accession>
<gene>
    <name evidence="6" type="ORF">BJP43_05285</name>
</gene>
<dbReference type="PANTHER" id="PTHR30569">
    <property type="entry name" value="CYTOSINE TRANSPORTER CODB"/>
    <property type="match status" value="1"/>
</dbReference>
<protein>
    <submittedName>
        <fullName evidence="6">Cytosine permease</fullName>
    </submittedName>
</protein>
<dbReference type="Proteomes" id="UP000229055">
    <property type="component" value="Chromosome"/>
</dbReference>
<reference evidence="7" key="2">
    <citation type="submission" date="2017-11" db="EMBL/GenBank/DDBJ databases">
        <title>PacBio sequencing of new strain of the secondary endosymbiont Candidatus Hamiltonella defensa.</title>
        <authorList>
            <person name="Strand M.R."/>
            <person name="Oliver K."/>
        </authorList>
    </citation>
    <scope>NUCLEOTIDE SEQUENCE [LARGE SCALE GENOMIC DNA]</scope>
    <source>
        <strain evidence="7">ZA17</strain>
    </source>
</reference>
<dbReference type="InterPro" id="IPR030191">
    <property type="entry name" value="CodB"/>
</dbReference>
<keyword evidence="4" id="KW-1133">Transmembrane helix</keyword>
<dbReference type="CDD" id="cd11484">
    <property type="entry name" value="SLC-NCS1sbd_CobB-like"/>
    <property type="match status" value="1"/>
</dbReference>
<sequence length="428" mass="46656">MNVSKDEYAFSRLPKEKKASLFNVTIVRMGMATSLAQFMLGATLGHRMTFIEAMIATFLGSLALTFISFGLGYAGMKEGVSTSILARFCGFGKIGSMLIGVAISVSLLGWFGINISLISQGFVNTITPNINLVWITVMTGFFFSLLVAFGFKALSITAKVTVPLFLMVVSFISLNEIFLKPINHFNFSHPNGELLSVGDGTTMVAGLFIIFALITPDISRYCKNGKHVFWMIFISIIVGEFFINGIAILVAHALGTDDVVKIMLHSAGFIGILTIILSAIKVNDTNLYSSSIHMLGFLEAITNKRFNYAGITIFLGLFGTLLSSLGILEHLTSFLLMLGVIFPPIAGIILIDYYILQTNRQSLDETREKGLLPDDSSTPLIGWSAIMACILGTIVGIVFKIGIPSLNSILVTGMAYWLLMKIKRVCKK</sequence>
<organism evidence="6 7">
    <name type="scientific">Candidatus Williamhamiltonella defendens</name>
    <dbReference type="NCBI Taxonomy" id="138072"/>
    <lineage>
        <taxon>Bacteria</taxon>
        <taxon>Pseudomonadati</taxon>
        <taxon>Pseudomonadota</taxon>
        <taxon>Gammaproteobacteria</taxon>
        <taxon>Enterobacterales</taxon>
        <taxon>Enterobacteriaceae</taxon>
        <taxon>aphid secondary symbionts</taxon>
        <taxon>Candidatus Williamhamiltonella</taxon>
    </lineage>
</organism>
<dbReference type="InterPro" id="IPR001248">
    <property type="entry name" value="Pur-cyt_permease"/>
</dbReference>
<dbReference type="EMBL" id="CP017613">
    <property type="protein sequence ID" value="ATW33784.1"/>
    <property type="molecule type" value="Genomic_DNA"/>
</dbReference>
<evidence type="ECO:0000256" key="2">
    <source>
        <dbReference type="ARBA" id="ARBA00008974"/>
    </source>
</evidence>
<reference evidence="7" key="1">
    <citation type="submission" date="2016-10" db="EMBL/GenBank/DDBJ databases">
        <authorList>
            <person name="Chevignon G."/>
        </authorList>
    </citation>
    <scope>NUCLEOTIDE SEQUENCE [LARGE SCALE GENOMIC DNA]</scope>
    <source>
        <strain evidence="7">ZA17</strain>
    </source>
</reference>
<evidence type="ECO:0000256" key="5">
    <source>
        <dbReference type="ARBA" id="ARBA00023136"/>
    </source>
</evidence>
<evidence type="ECO:0000256" key="1">
    <source>
        <dbReference type="ARBA" id="ARBA00004141"/>
    </source>
</evidence>